<evidence type="ECO:0000313" key="1">
    <source>
        <dbReference type="EMBL" id="KAJ6771416.1"/>
    </source>
</evidence>
<comment type="caution">
    <text evidence="1">The sequence shown here is derived from an EMBL/GenBank/DDBJ whole genome shotgun (WGS) entry which is preliminary data.</text>
</comment>
<sequence>MRAAEHAHKQRCRPSRQPRCSQITVVGLVEPENYHNHHHIHHEDHLLEEPHNFQNLVIAQISTLHFHTQNFHLHHHIHPPCSRHRFPVVLLHRDHQHYCSEYPQNVQQHHTQLDSHMIHHFHRNYRTHNLDSHTQRLHQEIDQ</sequence>
<proteinExistence type="predicted"/>
<gene>
    <name evidence="1" type="ORF">OIU74_017792</name>
</gene>
<name>A0A9Q1AHN7_9ROSI</name>
<reference evidence="1" key="1">
    <citation type="submission" date="2022-11" db="EMBL/GenBank/DDBJ databases">
        <authorList>
            <person name="Hyden B.L."/>
            <person name="Feng K."/>
            <person name="Yates T."/>
            <person name="Jawdy S."/>
            <person name="Smart L.B."/>
            <person name="Muchero W."/>
        </authorList>
    </citation>
    <scope>NUCLEOTIDE SEQUENCE</scope>
    <source>
        <tissue evidence="1">Shoot tip</tissue>
    </source>
</reference>
<dbReference type="Proteomes" id="UP001151752">
    <property type="component" value="Chromosome 10"/>
</dbReference>
<accession>A0A9Q1AHN7</accession>
<protein>
    <submittedName>
        <fullName evidence="1">Uncharacterized protein</fullName>
    </submittedName>
</protein>
<dbReference type="EMBL" id="JAPFFM010000002">
    <property type="protein sequence ID" value="KAJ6771416.1"/>
    <property type="molecule type" value="Genomic_DNA"/>
</dbReference>
<reference evidence="1" key="2">
    <citation type="journal article" date="2023" name="Int. J. Mol. Sci.">
        <title>De Novo Assembly and Annotation of 11 Diverse Shrub Willow (Salix) Genomes Reveals Novel Gene Organization in Sex-Linked Regions.</title>
        <authorList>
            <person name="Hyden B."/>
            <person name="Feng K."/>
            <person name="Yates T.B."/>
            <person name="Jawdy S."/>
            <person name="Cereghino C."/>
            <person name="Smart L.B."/>
            <person name="Muchero W."/>
        </authorList>
    </citation>
    <scope>NUCLEOTIDE SEQUENCE</scope>
    <source>
        <tissue evidence="1">Shoot tip</tissue>
    </source>
</reference>
<evidence type="ECO:0000313" key="2">
    <source>
        <dbReference type="Proteomes" id="UP001151752"/>
    </source>
</evidence>
<organism evidence="1 2">
    <name type="scientific">Salix koriyanagi</name>
    <dbReference type="NCBI Taxonomy" id="2511006"/>
    <lineage>
        <taxon>Eukaryota</taxon>
        <taxon>Viridiplantae</taxon>
        <taxon>Streptophyta</taxon>
        <taxon>Embryophyta</taxon>
        <taxon>Tracheophyta</taxon>
        <taxon>Spermatophyta</taxon>
        <taxon>Magnoliopsida</taxon>
        <taxon>eudicotyledons</taxon>
        <taxon>Gunneridae</taxon>
        <taxon>Pentapetalae</taxon>
        <taxon>rosids</taxon>
        <taxon>fabids</taxon>
        <taxon>Malpighiales</taxon>
        <taxon>Salicaceae</taxon>
        <taxon>Saliceae</taxon>
        <taxon>Salix</taxon>
    </lineage>
</organism>
<keyword evidence="2" id="KW-1185">Reference proteome</keyword>
<dbReference type="AlphaFoldDB" id="A0A9Q1AHN7"/>